<organism evidence="2 3">
    <name type="scientific">Cordylochernes scorpioides</name>
    <dbReference type="NCBI Taxonomy" id="51811"/>
    <lineage>
        <taxon>Eukaryota</taxon>
        <taxon>Metazoa</taxon>
        <taxon>Ecdysozoa</taxon>
        <taxon>Arthropoda</taxon>
        <taxon>Chelicerata</taxon>
        <taxon>Arachnida</taxon>
        <taxon>Pseudoscorpiones</taxon>
        <taxon>Cheliferoidea</taxon>
        <taxon>Chernetidae</taxon>
        <taxon>Cordylochernes</taxon>
    </lineage>
</organism>
<evidence type="ECO:0000313" key="2">
    <source>
        <dbReference type="EMBL" id="UYV77131.1"/>
    </source>
</evidence>
<gene>
    <name evidence="2" type="ORF">LAZ67_14003401</name>
</gene>
<dbReference type="Gene3D" id="3.90.640.10">
    <property type="entry name" value="Actin, Chain A, domain 4"/>
    <property type="match status" value="1"/>
</dbReference>
<dbReference type="InterPro" id="IPR043129">
    <property type="entry name" value="ATPase_NBD"/>
</dbReference>
<dbReference type="Gene3D" id="3.60.10.10">
    <property type="entry name" value="Endonuclease/exonuclease/phosphatase"/>
    <property type="match status" value="1"/>
</dbReference>
<dbReference type="InterPro" id="IPR036691">
    <property type="entry name" value="Endo/exonu/phosph_ase_sf"/>
</dbReference>
<dbReference type="PANTHER" id="PTHR11937">
    <property type="entry name" value="ACTIN"/>
    <property type="match status" value="1"/>
</dbReference>
<keyword evidence="3" id="KW-1185">Reference proteome</keyword>
<dbReference type="CDD" id="cd10210">
    <property type="entry name" value="ASKHA_NBD_Arp6"/>
    <property type="match status" value="1"/>
</dbReference>
<dbReference type="Proteomes" id="UP001235939">
    <property type="component" value="Chromosome 14"/>
</dbReference>
<accession>A0ABY6LA28</accession>
<reference evidence="2 3" key="1">
    <citation type="submission" date="2022-01" db="EMBL/GenBank/DDBJ databases">
        <title>A chromosomal length assembly of Cordylochernes scorpioides.</title>
        <authorList>
            <person name="Zeh D."/>
            <person name="Zeh J."/>
        </authorList>
    </citation>
    <scope>NUCLEOTIDE SEQUENCE [LARGE SCALE GENOMIC DNA]</scope>
    <source>
        <strain evidence="2">IN4F17</strain>
        <tissue evidence="2">Whole Body</tissue>
    </source>
</reference>
<dbReference type="SUPFAM" id="SSF53067">
    <property type="entry name" value="Actin-like ATPase domain"/>
    <property type="match status" value="3"/>
</dbReference>
<dbReference type="Pfam" id="PF00022">
    <property type="entry name" value="Actin"/>
    <property type="match status" value="2"/>
</dbReference>
<name>A0ABY6LA28_9ARAC</name>
<evidence type="ECO:0000256" key="1">
    <source>
        <dbReference type="RuleBase" id="RU000487"/>
    </source>
</evidence>
<protein>
    <submittedName>
        <fullName evidence="2">ACTR6</fullName>
    </submittedName>
</protein>
<comment type="similarity">
    <text evidence="1">Belongs to the actin family.</text>
</comment>
<dbReference type="Gene3D" id="3.30.420.40">
    <property type="match status" value="2"/>
</dbReference>
<evidence type="ECO:0000313" key="3">
    <source>
        <dbReference type="Proteomes" id="UP001235939"/>
    </source>
</evidence>
<dbReference type="EMBL" id="CP092876">
    <property type="protein sequence ID" value="UYV77131.1"/>
    <property type="molecule type" value="Genomic_DNA"/>
</dbReference>
<dbReference type="InterPro" id="IPR004000">
    <property type="entry name" value="Actin"/>
</dbReference>
<sequence length="750" mass="86215">MDSKVLILDNGAYTEKVGYNTQNEPRLIPNCITKAKSERQRSFIGDQIDDCKDVSGLFYILPFQKGYLMNWDVEKQVWDYTFGREVFKVDYKETALIVSEPYFNFPSIQENMTEIMFEEYGFKALYRTNPAVLSHYKYLQTEHLTSPQKAVLVIDSGYSFTHLVPFIKNKIYKPGIKRIDVGGKALTNHLKDIISYRQLHVMDETYVMNQVKEDVCYVSTSFWQDMEIAKKRGADNIIVRDYVLPDYTVIKRGYVKEESGKPAAENEQVIRMNNERFTVPELLFHPSDVGLRQMGISEAVLEVMAATPEATKIKLEEIMEIAEKQKIQIIALQETKLNEKYNLKYKNYNILRKDRNKEGGGLAFLIKNLYYEDIAITIPNTSDLEAQEISTKTKTSSIKEKFWNFKKANWNLYQQNTNEDFRKAPTRIKDLEQNWISFKNTIIKAAKVSIPRENTDLNKTPGPDGIHGQMISNLGKNGKERLLDIFNNSWKTGKLPQDWKTATIIPIKKLDKSADDPKNYRPISLTKVHPYLLSNIVLTGGCCSFPGFKERLETDVRALAPDIYEIQVTLPDNPLSYAWSGGRALSKSPQFQKVLVTKSQYEENGLAFCLEKFDKAEHCDAPAEHKDQETSLDIPQRHGVALGRLRLGGTELFPQDNVPHPLVQQSGFYQPLDTGETSYSTFNTNVYHSRFILYFRQLTHGRSIRCRSEDPRVQAMEKSVVKKWSCDMRNWLKPYLEAAPCSFMAGAMKA</sequence>
<dbReference type="SMART" id="SM00268">
    <property type="entry name" value="ACTIN"/>
    <property type="match status" value="1"/>
</dbReference>
<proteinExistence type="inferred from homology"/>